<evidence type="ECO:0000256" key="9">
    <source>
        <dbReference type="ARBA" id="ARBA00022840"/>
    </source>
</evidence>
<dbReference type="Pfam" id="PF00271">
    <property type="entry name" value="Helicase_C"/>
    <property type="match status" value="1"/>
</dbReference>
<feature type="region of interest" description="Disordered" evidence="12">
    <location>
        <begin position="1"/>
        <end position="64"/>
    </location>
</feature>
<dbReference type="PROSITE" id="PS50089">
    <property type="entry name" value="ZF_RING_2"/>
    <property type="match status" value="1"/>
</dbReference>
<dbReference type="SMART" id="SM00487">
    <property type="entry name" value="DEXDc"/>
    <property type="match status" value="1"/>
</dbReference>
<dbReference type="SMART" id="SM00490">
    <property type="entry name" value="HELICc"/>
    <property type="match status" value="1"/>
</dbReference>
<evidence type="ECO:0000259" key="15">
    <source>
        <dbReference type="PROSITE" id="PS51194"/>
    </source>
</evidence>
<dbReference type="PROSITE" id="PS51194">
    <property type="entry name" value="HELICASE_CTER"/>
    <property type="match status" value="1"/>
</dbReference>
<dbReference type="InterPro" id="IPR014001">
    <property type="entry name" value="Helicase_ATP-bd"/>
</dbReference>
<evidence type="ECO:0000256" key="11">
    <source>
        <dbReference type="PROSITE-ProRule" id="PRU00175"/>
    </source>
</evidence>
<keyword evidence="8" id="KW-0862">Zinc</keyword>
<dbReference type="SUPFAM" id="SSF52540">
    <property type="entry name" value="P-loop containing nucleoside triphosphate hydrolases"/>
    <property type="match status" value="2"/>
</dbReference>
<evidence type="ECO:0000256" key="5">
    <source>
        <dbReference type="ARBA" id="ARBA00022771"/>
    </source>
</evidence>
<keyword evidence="4" id="KW-0547">Nucleotide-binding</keyword>
<evidence type="ECO:0000256" key="12">
    <source>
        <dbReference type="SAM" id="MobiDB-lite"/>
    </source>
</evidence>
<keyword evidence="6" id="KW-0378">Hydrolase</keyword>
<organism evidence="16 17">
    <name type="scientific">Monosporascus cannonballus</name>
    <dbReference type="NCBI Taxonomy" id="155416"/>
    <lineage>
        <taxon>Eukaryota</taxon>
        <taxon>Fungi</taxon>
        <taxon>Dikarya</taxon>
        <taxon>Ascomycota</taxon>
        <taxon>Pezizomycotina</taxon>
        <taxon>Sordariomycetes</taxon>
        <taxon>Xylariomycetidae</taxon>
        <taxon>Xylariales</taxon>
        <taxon>Xylariales incertae sedis</taxon>
        <taxon>Monosporascus</taxon>
    </lineage>
</organism>
<keyword evidence="10" id="KW-0539">Nucleus</keyword>
<dbReference type="PROSITE" id="PS51192">
    <property type="entry name" value="HELICASE_ATP_BIND_1"/>
    <property type="match status" value="1"/>
</dbReference>
<dbReference type="Proteomes" id="UP000294003">
    <property type="component" value="Unassembled WGS sequence"/>
</dbReference>
<feature type="domain" description="RING-type" evidence="13">
    <location>
        <begin position="671"/>
        <end position="717"/>
    </location>
</feature>
<dbReference type="InterPro" id="IPR038718">
    <property type="entry name" value="SNF2-like_sf"/>
</dbReference>
<evidence type="ECO:0000256" key="10">
    <source>
        <dbReference type="ARBA" id="ARBA00023242"/>
    </source>
</evidence>
<dbReference type="CDD" id="cd18793">
    <property type="entry name" value="SF2_C_SNF"/>
    <property type="match status" value="1"/>
</dbReference>
<evidence type="ECO:0000256" key="7">
    <source>
        <dbReference type="ARBA" id="ARBA00022806"/>
    </source>
</evidence>
<keyword evidence="7" id="KW-0347">Helicase</keyword>
<evidence type="ECO:0000259" key="13">
    <source>
        <dbReference type="PROSITE" id="PS50089"/>
    </source>
</evidence>
<dbReference type="PANTHER" id="PTHR45626">
    <property type="entry name" value="TRANSCRIPTION TERMINATION FACTOR 2-RELATED"/>
    <property type="match status" value="1"/>
</dbReference>
<comment type="caution">
    <text evidence="16">The sequence shown here is derived from an EMBL/GenBank/DDBJ whole genome shotgun (WGS) entry which is preliminary data.</text>
</comment>
<dbReference type="InterPro" id="IPR014905">
    <property type="entry name" value="HIRAN"/>
</dbReference>
<dbReference type="SUPFAM" id="SSF57850">
    <property type="entry name" value="RING/U-box"/>
    <property type="match status" value="1"/>
</dbReference>
<feature type="domain" description="Helicase C-terminal" evidence="15">
    <location>
        <begin position="746"/>
        <end position="898"/>
    </location>
</feature>
<comment type="subcellular location">
    <subcellularLocation>
        <location evidence="1">Nucleus</location>
    </subcellularLocation>
</comment>
<dbReference type="InterPro" id="IPR049730">
    <property type="entry name" value="SNF2/RAD54-like_C"/>
</dbReference>
<dbReference type="Pfam" id="PF13639">
    <property type="entry name" value="zf-RING_2"/>
    <property type="match status" value="1"/>
</dbReference>
<comment type="similarity">
    <text evidence="2">Belongs to the SNF2/RAD54 helicase family.</text>
</comment>
<feature type="domain" description="Helicase ATP-binding" evidence="14">
    <location>
        <begin position="339"/>
        <end position="505"/>
    </location>
</feature>
<protein>
    <recommendedName>
        <fullName evidence="18">Anaphase-promoting complex subunit 11</fullName>
    </recommendedName>
</protein>
<gene>
    <name evidence="16" type="ORF">DL762_007331</name>
</gene>
<feature type="compositionally biased region" description="Polar residues" evidence="12">
    <location>
        <begin position="25"/>
        <end position="63"/>
    </location>
</feature>
<dbReference type="InterPro" id="IPR000330">
    <property type="entry name" value="SNF2_N"/>
</dbReference>
<evidence type="ECO:0000313" key="17">
    <source>
        <dbReference type="Proteomes" id="UP000294003"/>
    </source>
</evidence>
<dbReference type="PANTHER" id="PTHR45626:SF11">
    <property type="entry name" value="FAMILY HELICASE, PUTATIVE (AFU_ORTHOLOGUE AFUA_5G06590)-RELATED"/>
    <property type="match status" value="1"/>
</dbReference>
<evidence type="ECO:0000313" key="16">
    <source>
        <dbReference type="EMBL" id="RYO81086.1"/>
    </source>
</evidence>
<evidence type="ECO:0000256" key="8">
    <source>
        <dbReference type="ARBA" id="ARBA00022833"/>
    </source>
</evidence>
<accession>A0ABY0GZH4</accession>
<dbReference type="SMART" id="SM00184">
    <property type="entry name" value="RING"/>
    <property type="match status" value="1"/>
</dbReference>
<evidence type="ECO:0000256" key="1">
    <source>
        <dbReference type="ARBA" id="ARBA00004123"/>
    </source>
</evidence>
<dbReference type="InterPro" id="IPR027417">
    <property type="entry name" value="P-loop_NTPase"/>
</dbReference>
<dbReference type="InterPro" id="IPR050628">
    <property type="entry name" value="SNF2_RAD54_helicase_TF"/>
</dbReference>
<evidence type="ECO:0000259" key="14">
    <source>
        <dbReference type="PROSITE" id="PS51192"/>
    </source>
</evidence>
<dbReference type="InterPro" id="IPR001650">
    <property type="entry name" value="Helicase_C-like"/>
</dbReference>
<sequence length="924" mass="102734">MAPRKRPGDAGDLSQSKHARHAKSNTDPSSQRSAGPSNSFTSAARSYQSTPPSSLGTSSQYAPRSSWLADDEADIVDLTQDDDGAPSLELYGTLDNKIVGVRYYNGVVTPGEMVLCRREPGNPYDGNAIRVDNVMRTQIGHVPRTVAKQLAPFIDRNDIVLEGVVTGYKGAFDCPIRIYIYGTSDPEGRKELEAKLKAAKLLKATQLKATRLEAEARRKASELGLKSGSSLAGLPQEEDEGQNVPVQQLLGAREMVDTRAEDLLKDFAMDEEALLRLPMAEQPQDLASQLLPYQLQGLSWMTAKEAPQLPAPESKDVVQLWRRDNGGNFFNLVSGFTSTSRPRLLSGGILADDMGLGKTLQIISLILSTKGDGPTLIIAPKGVMSNWEEQILRHVKPDHMPSVLRYHSIAKTGNCTKSDFLKHDIVITSYGKLVSDFQAGKKTGIFSPDWRRVVLDEGHVIRNSKTTTAKAVCSLVAKSRWVLTGTPIINHREDFQSILQFLRISGGIEDVLIFKTVISRPLDTKPTTQEGAKEYNRAKSLLQALFHDLCLRRMKDMKFVDLKLPNKTEYIHRVAFTKDEKAKYDAMLCEAQGALEQYQKKSEKGEKLRFTNVLERLLRLRQMCCHWTLCKDRVKDVLAVLEGQKVVQFTKENLEVLRKALALGCKDGEECSICFESIDLHRPVITACKHMFGKDCILEWMGTGGGGSKKGTCPQCRAQLTPESLVELSLETEAPEEFDTETHSSKTEELLKIVQLSLKDPKSKIIVFSQWTSFLDIIQHVLEEAKFGCSRIDGKMTVEKRDRAVAALYDDPNTRVMLASLSACSVGLNLVAADTVILADSWWAPAIEDQAIDRVHRLGQTRETKVWRLVMEGSVEERVLEIQAKKRKLVSMAFKEKKNGAKAQESTSADVRKLLYGVPEEGSQ</sequence>
<keyword evidence="9" id="KW-0067">ATP-binding</keyword>
<dbReference type="Gene3D" id="3.40.50.10810">
    <property type="entry name" value="Tandem AAA-ATPase domain"/>
    <property type="match status" value="1"/>
</dbReference>
<dbReference type="Pfam" id="PF00176">
    <property type="entry name" value="SNF2-rel_dom"/>
    <property type="match status" value="1"/>
</dbReference>
<evidence type="ECO:0000256" key="4">
    <source>
        <dbReference type="ARBA" id="ARBA00022741"/>
    </source>
</evidence>
<proteinExistence type="inferred from homology"/>
<evidence type="ECO:0008006" key="18">
    <source>
        <dbReference type="Google" id="ProtNLM"/>
    </source>
</evidence>
<dbReference type="InterPro" id="IPR001841">
    <property type="entry name" value="Znf_RING"/>
</dbReference>
<name>A0ABY0GZH4_9PEZI</name>
<keyword evidence="3" id="KW-0479">Metal-binding</keyword>
<dbReference type="Gene3D" id="3.40.50.300">
    <property type="entry name" value="P-loop containing nucleotide triphosphate hydrolases"/>
    <property type="match status" value="1"/>
</dbReference>
<reference evidence="16 17" key="1">
    <citation type="submission" date="2018-06" db="EMBL/GenBank/DDBJ databases">
        <title>Complete Genomes of Monosporascus.</title>
        <authorList>
            <person name="Robinson A.J."/>
            <person name="Natvig D.O."/>
        </authorList>
    </citation>
    <scope>NUCLEOTIDE SEQUENCE [LARGE SCALE GENOMIC DNA]</scope>
    <source>
        <strain evidence="16 17">CBS 609.92</strain>
    </source>
</reference>
<keyword evidence="5 11" id="KW-0863">Zinc-finger</keyword>
<dbReference type="InterPro" id="IPR013083">
    <property type="entry name" value="Znf_RING/FYVE/PHD"/>
</dbReference>
<keyword evidence="17" id="KW-1185">Reference proteome</keyword>
<evidence type="ECO:0000256" key="6">
    <source>
        <dbReference type="ARBA" id="ARBA00022801"/>
    </source>
</evidence>
<evidence type="ECO:0000256" key="3">
    <source>
        <dbReference type="ARBA" id="ARBA00022723"/>
    </source>
</evidence>
<dbReference type="Gene3D" id="3.30.40.10">
    <property type="entry name" value="Zinc/RING finger domain, C3HC4 (zinc finger)"/>
    <property type="match status" value="1"/>
</dbReference>
<dbReference type="SMART" id="SM00910">
    <property type="entry name" value="HIRAN"/>
    <property type="match status" value="1"/>
</dbReference>
<evidence type="ECO:0000256" key="2">
    <source>
        <dbReference type="ARBA" id="ARBA00007025"/>
    </source>
</evidence>
<dbReference type="Gene3D" id="3.30.70.2330">
    <property type="match status" value="1"/>
</dbReference>
<dbReference type="EMBL" id="QJNS01000263">
    <property type="protein sequence ID" value="RYO81086.1"/>
    <property type="molecule type" value="Genomic_DNA"/>
</dbReference>
<dbReference type="Pfam" id="PF08797">
    <property type="entry name" value="HIRAN"/>
    <property type="match status" value="1"/>
</dbReference>